<dbReference type="AlphaFoldDB" id="A0A3Q9BMH0"/>
<proteinExistence type="predicted"/>
<dbReference type="Proteomes" id="UP000273326">
    <property type="component" value="Chromosome"/>
</dbReference>
<keyword evidence="2" id="KW-0238">DNA-binding</keyword>
<dbReference type="PANTHER" id="PTHR44846">
    <property type="entry name" value="MANNOSYL-D-GLYCERATE TRANSPORT/METABOLISM SYSTEM REPRESSOR MNGR-RELATED"/>
    <property type="match status" value="1"/>
</dbReference>
<dbReference type="Gene3D" id="1.10.10.10">
    <property type="entry name" value="Winged helix-like DNA-binding domain superfamily/Winged helix DNA-binding domain"/>
    <property type="match status" value="1"/>
</dbReference>
<dbReference type="InterPro" id="IPR036390">
    <property type="entry name" value="WH_DNA-bd_sf"/>
</dbReference>
<keyword evidence="3" id="KW-0804">Transcription</keyword>
<dbReference type="GO" id="GO:0003700">
    <property type="term" value="F:DNA-binding transcription factor activity"/>
    <property type="evidence" value="ECO:0007669"/>
    <property type="project" value="InterPro"/>
</dbReference>
<dbReference type="PANTHER" id="PTHR44846:SF1">
    <property type="entry name" value="MANNOSYL-D-GLYCERATE TRANSPORT_METABOLISM SYSTEM REPRESSOR MNGR-RELATED"/>
    <property type="match status" value="1"/>
</dbReference>
<reference evidence="7" key="1">
    <citation type="submission" date="2018-12" db="EMBL/GenBank/DDBJ databases">
        <title>Complete genome sequencing of Jeotgalibaca sp. H21T32.</title>
        <authorList>
            <person name="Bae J.-W."/>
            <person name="Lee S.-Y."/>
        </authorList>
    </citation>
    <scope>NUCLEOTIDE SEQUENCE [LARGE SCALE GENOMIC DNA]</scope>
    <source>
        <strain evidence="7">H21T32</strain>
    </source>
</reference>
<dbReference type="InterPro" id="IPR050679">
    <property type="entry name" value="Bact_HTH_transcr_reg"/>
</dbReference>
<protein>
    <submittedName>
        <fullName evidence="6">GntR family transcriptional regulator</fullName>
    </submittedName>
</protein>
<dbReference type="KEGG" id="jeh:EJN90_00080"/>
<dbReference type="Pfam" id="PF07702">
    <property type="entry name" value="UTRA"/>
    <property type="match status" value="1"/>
</dbReference>
<dbReference type="EMBL" id="CP034465">
    <property type="protein sequence ID" value="AZP05593.1"/>
    <property type="molecule type" value="Genomic_DNA"/>
</dbReference>
<dbReference type="InterPro" id="IPR036388">
    <property type="entry name" value="WH-like_DNA-bd_sf"/>
</dbReference>
<keyword evidence="1" id="KW-0805">Transcription regulation</keyword>
<dbReference type="KEGG" id="jeh:EJN90_13655"/>
<keyword evidence="7" id="KW-1185">Reference proteome</keyword>
<dbReference type="Pfam" id="PF00392">
    <property type="entry name" value="GntR"/>
    <property type="match status" value="1"/>
</dbReference>
<accession>A0A3Q9BMH0</accession>
<gene>
    <name evidence="5" type="ORF">EJN90_00080</name>
    <name evidence="6" type="ORF">EJN90_13655</name>
</gene>
<sequence>MRRVTMVSKYQMIKEDIIKEINEGVFLPGDKIYSEADLKKKYNVSNTTVVKALNNLVSEGYLIRRQGYGTFVRRNLINRKVLFSETSPVSSMKGKVVERTETHISESFKDKEIAKKLGDLQGEENIIKIIQVAYVNDIPWKIQNRYLLERKIPETGIENIKHGASVTKEISGNYNIHAEMSVNIVRFEPTSKELKIVENYLKEQTREEEDLVFFDIQKITTSLNGEILEYTRSFIDPHYYSIQITTE</sequence>
<dbReference type="InterPro" id="IPR011663">
    <property type="entry name" value="UTRA"/>
</dbReference>
<dbReference type="OrthoDB" id="457376at2"/>
<dbReference type="SUPFAM" id="SSF46785">
    <property type="entry name" value="Winged helix' DNA-binding domain"/>
    <property type="match status" value="1"/>
</dbReference>
<dbReference type="GO" id="GO:0045892">
    <property type="term" value="P:negative regulation of DNA-templated transcription"/>
    <property type="evidence" value="ECO:0007669"/>
    <property type="project" value="TreeGrafter"/>
</dbReference>
<evidence type="ECO:0000256" key="1">
    <source>
        <dbReference type="ARBA" id="ARBA00023015"/>
    </source>
</evidence>
<evidence type="ECO:0000256" key="2">
    <source>
        <dbReference type="ARBA" id="ARBA00023125"/>
    </source>
</evidence>
<evidence type="ECO:0000313" key="5">
    <source>
        <dbReference type="EMBL" id="AZP03189.1"/>
    </source>
</evidence>
<dbReference type="InterPro" id="IPR028978">
    <property type="entry name" value="Chorismate_lyase_/UTRA_dom_sf"/>
</dbReference>
<evidence type="ECO:0000259" key="4">
    <source>
        <dbReference type="PROSITE" id="PS50949"/>
    </source>
</evidence>
<dbReference type="SUPFAM" id="SSF64288">
    <property type="entry name" value="Chorismate lyase-like"/>
    <property type="match status" value="1"/>
</dbReference>
<reference evidence="6" key="2">
    <citation type="submission" date="2018-12" db="EMBL/GenBank/DDBJ databases">
        <authorList>
            <person name="Bae J.-W."/>
            <person name="Lee S.-Y."/>
        </authorList>
    </citation>
    <scope>NUCLEOTIDE SEQUENCE</scope>
    <source>
        <strain evidence="6">H21T32</strain>
    </source>
</reference>
<name>A0A3Q9BMH0_9LACT</name>
<dbReference type="PROSITE" id="PS50949">
    <property type="entry name" value="HTH_GNTR"/>
    <property type="match status" value="1"/>
</dbReference>
<dbReference type="Gene3D" id="3.40.1410.10">
    <property type="entry name" value="Chorismate lyase-like"/>
    <property type="match status" value="1"/>
</dbReference>
<dbReference type="SMART" id="SM00345">
    <property type="entry name" value="HTH_GNTR"/>
    <property type="match status" value="1"/>
</dbReference>
<evidence type="ECO:0000313" key="7">
    <source>
        <dbReference type="Proteomes" id="UP000273326"/>
    </source>
</evidence>
<dbReference type="GO" id="GO:0003677">
    <property type="term" value="F:DNA binding"/>
    <property type="evidence" value="ECO:0007669"/>
    <property type="project" value="UniProtKB-KW"/>
</dbReference>
<dbReference type="InterPro" id="IPR000524">
    <property type="entry name" value="Tscrpt_reg_HTH_GntR"/>
</dbReference>
<dbReference type="CDD" id="cd07377">
    <property type="entry name" value="WHTH_GntR"/>
    <property type="match status" value="1"/>
</dbReference>
<dbReference type="EMBL" id="CP034465">
    <property type="protein sequence ID" value="AZP03189.1"/>
    <property type="molecule type" value="Genomic_DNA"/>
</dbReference>
<reference evidence="6" key="3">
    <citation type="journal article" date="2020" name="Int. J. Syst. Evol. Microbiol.">
        <title>Jeotgalibaca ciconiae sp. nov., isolated from the faeces of an Oriental stork.</title>
        <authorList>
            <person name="Lee S.Y."/>
            <person name="Kang W."/>
            <person name="Kim P.S."/>
            <person name="Kim H.S."/>
            <person name="Sung H."/>
            <person name="Shin N.R."/>
            <person name="Yun J.H."/>
            <person name="Lee J.Y."/>
            <person name="Lee J.Y."/>
            <person name="Jung M.J."/>
            <person name="Jeong Y.S."/>
            <person name="Tak E.J."/>
            <person name="Han J.E."/>
            <person name="Hyun D.W."/>
            <person name="Kang M.S."/>
            <person name="Lee K.E."/>
            <person name="Lee B.H."/>
            <person name="Bae J.W."/>
        </authorList>
    </citation>
    <scope>NUCLEOTIDE SEQUENCE</scope>
    <source>
        <strain evidence="6">H21T32</strain>
    </source>
</reference>
<feature type="domain" description="HTH gntR-type" evidence="4">
    <location>
        <begin position="7"/>
        <end position="75"/>
    </location>
</feature>
<organism evidence="6 7">
    <name type="scientific">Jeotgalibaca ciconiae</name>
    <dbReference type="NCBI Taxonomy" id="2496265"/>
    <lineage>
        <taxon>Bacteria</taxon>
        <taxon>Bacillati</taxon>
        <taxon>Bacillota</taxon>
        <taxon>Bacilli</taxon>
        <taxon>Lactobacillales</taxon>
        <taxon>Carnobacteriaceae</taxon>
        <taxon>Jeotgalibaca</taxon>
    </lineage>
</organism>
<evidence type="ECO:0000313" key="6">
    <source>
        <dbReference type="EMBL" id="AZP05593.1"/>
    </source>
</evidence>
<evidence type="ECO:0000256" key="3">
    <source>
        <dbReference type="ARBA" id="ARBA00023163"/>
    </source>
</evidence>